<comment type="pathway">
    <text evidence="2">Porphyrin-containing compound metabolism; protoporphyrin-IX biosynthesis; 5-aminolevulinate from L-glutamyl-tRNA(Glu): step 2/2.</text>
</comment>
<dbReference type="InterPro" id="IPR005814">
    <property type="entry name" value="Aminotrans_3"/>
</dbReference>
<name>A0A517N455_9BACT</name>
<comment type="subcellular location">
    <subcellularLocation>
        <location evidence="7">Cytoplasm</location>
    </subcellularLocation>
</comment>
<dbReference type="NCBIfam" id="NF000818">
    <property type="entry name" value="PRK00062.1"/>
    <property type="match status" value="1"/>
</dbReference>
<dbReference type="NCBIfam" id="TIGR00713">
    <property type="entry name" value="hemL"/>
    <property type="match status" value="1"/>
</dbReference>
<gene>
    <name evidence="7 8" type="primary">hemL</name>
    <name evidence="8" type="ORF">K227x_02940</name>
</gene>
<keyword evidence="9" id="KW-1185">Reference proteome</keyword>
<dbReference type="PANTHER" id="PTHR43713:SF3">
    <property type="entry name" value="GLUTAMATE-1-SEMIALDEHYDE 2,1-AMINOMUTASE 1, CHLOROPLASTIC-RELATED"/>
    <property type="match status" value="1"/>
</dbReference>
<dbReference type="UniPathway" id="UPA00251">
    <property type="reaction ID" value="UER00317"/>
</dbReference>
<protein>
    <recommendedName>
        <fullName evidence="7">Glutamate-1-semialdehyde 2,1-aminomutase</fullName>
        <shortName evidence="7">GSA</shortName>
        <ecNumber evidence="7">5.4.3.8</ecNumber>
    </recommendedName>
    <alternativeName>
        <fullName evidence="7">Glutamate-1-semialdehyde aminotransferase</fullName>
        <shortName evidence="7">GSA-AT</shortName>
    </alternativeName>
</protein>
<dbReference type="CDD" id="cd00610">
    <property type="entry name" value="OAT_like"/>
    <property type="match status" value="1"/>
</dbReference>
<proteinExistence type="inferred from homology"/>
<keyword evidence="6 7" id="KW-0627">Porphyrin biosynthesis</keyword>
<evidence type="ECO:0000256" key="1">
    <source>
        <dbReference type="ARBA" id="ARBA00001933"/>
    </source>
</evidence>
<evidence type="ECO:0000256" key="6">
    <source>
        <dbReference type="ARBA" id="ARBA00023244"/>
    </source>
</evidence>
<dbReference type="PANTHER" id="PTHR43713">
    <property type="entry name" value="GLUTAMATE-1-SEMIALDEHYDE 2,1-AMINOMUTASE"/>
    <property type="match status" value="1"/>
</dbReference>
<accession>A0A517N455</accession>
<dbReference type="SUPFAM" id="SSF53383">
    <property type="entry name" value="PLP-dependent transferases"/>
    <property type="match status" value="1"/>
</dbReference>
<comment type="subunit">
    <text evidence="7">Homodimer.</text>
</comment>
<evidence type="ECO:0000256" key="2">
    <source>
        <dbReference type="ARBA" id="ARBA00004819"/>
    </source>
</evidence>
<dbReference type="EC" id="5.4.3.8" evidence="7"/>
<comment type="cofactor">
    <cofactor evidence="1 7">
        <name>pyridoxal 5'-phosphate</name>
        <dbReference type="ChEBI" id="CHEBI:597326"/>
    </cofactor>
</comment>
<dbReference type="Pfam" id="PF00202">
    <property type="entry name" value="Aminotran_3"/>
    <property type="match status" value="1"/>
</dbReference>
<dbReference type="InterPro" id="IPR049704">
    <property type="entry name" value="Aminotrans_3_PPA_site"/>
</dbReference>
<dbReference type="GO" id="GO:0005737">
    <property type="term" value="C:cytoplasm"/>
    <property type="evidence" value="ECO:0007669"/>
    <property type="project" value="UniProtKB-SubCell"/>
</dbReference>
<dbReference type="AlphaFoldDB" id="A0A517N455"/>
<dbReference type="PROSITE" id="PS00600">
    <property type="entry name" value="AA_TRANSFER_CLASS_3"/>
    <property type="match status" value="1"/>
</dbReference>
<evidence type="ECO:0000313" key="9">
    <source>
        <dbReference type="Proteomes" id="UP000318538"/>
    </source>
</evidence>
<dbReference type="InterPro" id="IPR015421">
    <property type="entry name" value="PyrdxlP-dep_Trfase_major"/>
</dbReference>
<dbReference type="InterPro" id="IPR004639">
    <property type="entry name" value="4pyrrol_synth_GluAld_NH2Trfase"/>
</dbReference>
<evidence type="ECO:0000256" key="3">
    <source>
        <dbReference type="ARBA" id="ARBA00008981"/>
    </source>
</evidence>
<comment type="catalytic activity">
    <reaction evidence="7">
        <text>(S)-4-amino-5-oxopentanoate = 5-aminolevulinate</text>
        <dbReference type="Rhea" id="RHEA:14265"/>
        <dbReference type="ChEBI" id="CHEBI:57501"/>
        <dbReference type="ChEBI" id="CHEBI:356416"/>
        <dbReference type="EC" id="5.4.3.8"/>
    </reaction>
</comment>
<evidence type="ECO:0000256" key="7">
    <source>
        <dbReference type="HAMAP-Rule" id="MF_00375"/>
    </source>
</evidence>
<dbReference type="GO" id="GO:0030170">
    <property type="term" value="F:pyridoxal phosphate binding"/>
    <property type="evidence" value="ECO:0007669"/>
    <property type="project" value="InterPro"/>
</dbReference>
<sequence>MSKATPHPIGEKSVSAFQRACKLMPGGVNSPARAFGAVGGTPLFIDRAEGPYLHDIDGRRYLDYIGSWGPMILGHANGEVIDAVVHAASRGTSFGAPTEAESLLAEQIIEAVPSVEKVRLVNSGTEATMSAIRVARGATGRNKIIKFSGNYHGHVDSLLVAAGSAAATLGAPDSPGVTPGAVGDTIVLSYNNVSEVEAAFAEYPGQIAAVILEPVVGNMGCVPATMEFLNCLRKQTTADGAILIFDEVMTGFRLAYGGAQERFGITPDMTTLGKIVGGGMPLGAYGGRADIMNQVLPAGKVFQAGTLSGNPVAVAAGSTTLRILKENPPYEYLEQQGDRLAAGLDKAANDAGIPHTVGHVGSMITLFFNPDPVHCWDDADRCDREAYGKYFWGLIGEGVYMPCSQFESLFFSRTHTEAMIDETIAAAEKVLREMA</sequence>
<evidence type="ECO:0000256" key="4">
    <source>
        <dbReference type="ARBA" id="ARBA00022898"/>
    </source>
</evidence>
<dbReference type="KEGG" id="rlc:K227x_02940"/>
<dbReference type="InterPro" id="IPR015424">
    <property type="entry name" value="PyrdxlP-dep_Trfase"/>
</dbReference>
<keyword evidence="5 7" id="KW-0413">Isomerase</keyword>
<dbReference type="FunFam" id="3.40.640.10:FF:000021">
    <property type="entry name" value="Glutamate-1-semialdehyde 2,1-aminomutase"/>
    <property type="match status" value="1"/>
</dbReference>
<feature type="modified residue" description="N6-(pyridoxal phosphate)lysine" evidence="7">
    <location>
        <position position="274"/>
    </location>
</feature>
<reference evidence="8 9" key="1">
    <citation type="submission" date="2019-02" db="EMBL/GenBank/DDBJ databases">
        <title>Deep-cultivation of Planctomycetes and their phenomic and genomic characterization uncovers novel biology.</title>
        <authorList>
            <person name="Wiegand S."/>
            <person name="Jogler M."/>
            <person name="Boedeker C."/>
            <person name="Pinto D."/>
            <person name="Vollmers J."/>
            <person name="Rivas-Marin E."/>
            <person name="Kohn T."/>
            <person name="Peeters S.H."/>
            <person name="Heuer A."/>
            <person name="Rast P."/>
            <person name="Oberbeckmann S."/>
            <person name="Bunk B."/>
            <person name="Jeske O."/>
            <person name="Meyerdierks A."/>
            <person name="Storesund J.E."/>
            <person name="Kallscheuer N."/>
            <person name="Luecker S."/>
            <person name="Lage O.M."/>
            <person name="Pohl T."/>
            <person name="Merkel B.J."/>
            <person name="Hornburger P."/>
            <person name="Mueller R.-W."/>
            <person name="Bruemmer F."/>
            <person name="Labrenz M."/>
            <person name="Spormann A.M."/>
            <person name="Op den Camp H."/>
            <person name="Overmann J."/>
            <person name="Amann R."/>
            <person name="Jetten M.S.M."/>
            <person name="Mascher T."/>
            <person name="Medema M.H."/>
            <person name="Devos D.P."/>
            <person name="Kaster A.-K."/>
            <person name="Ovreas L."/>
            <person name="Rohde M."/>
            <person name="Galperin M.Y."/>
            <person name="Jogler C."/>
        </authorList>
    </citation>
    <scope>NUCLEOTIDE SEQUENCE [LARGE SCALE GENOMIC DNA]</scope>
    <source>
        <strain evidence="8 9">K22_7</strain>
    </source>
</reference>
<dbReference type="InterPro" id="IPR015422">
    <property type="entry name" value="PyrdxlP-dep_Trfase_small"/>
</dbReference>
<keyword evidence="7" id="KW-0963">Cytoplasm</keyword>
<dbReference type="Gene3D" id="3.90.1150.10">
    <property type="entry name" value="Aspartate Aminotransferase, domain 1"/>
    <property type="match status" value="1"/>
</dbReference>
<dbReference type="Proteomes" id="UP000318538">
    <property type="component" value="Chromosome"/>
</dbReference>
<dbReference type="GO" id="GO:0006782">
    <property type="term" value="P:protoporphyrinogen IX biosynthetic process"/>
    <property type="evidence" value="ECO:0007669"/>
    <property type="project" value="UniProtKB-UniRule"/>
</dbReference>
<dbReference type="Gene3D" id="3.40.640.10">
    <property type="entry name" value="Type I PLP-dependent aspartate aminotransferase-like (Major domain)"/>
    <property type="match status" value="1"/>
</dbReference>
<evidence type="ECO:0000313" key="8">
    <source>
        <dbReference type="EMBL" id="QDT01925.1"/>
    </source>
</evidence>
<organism evidence="8 9">
    <name type="scientific">Rubripirellula lacrimiformis</name>
    <dbReference type="NCBI Taxonomy" id="1930273"/>
    <lineage>
        <taxon>Bacteria</taxon>
        <taxon>Pseudomonadati</taxon>
        <taxon>Planctomycetota</taxon>
        <taxon>Planctomycetia</taxon>
        <taxon>Pirellulales</taxon>
        <taxon>Pirellulaceae</taxon>
        <taxon>Rubripirellula</taxon>
    </lineage>
</organism>
<evidence type="ECO:0000256" key="5">
    <source>
        <dbReference type="ARBA" id="ARBA00023235"/>
    </source>
</evidence>
<comment type="similarity">
    <text evidence="3 7">Belongs to the class-III pyridoxal-phosphate-dependent aminotransferase family. HemL subfamily.</text>
</comment>
<dbReference type="RefSeq" id="WP_261343419.1">
    <property type="nucleotide sequence ID" value="NZ_CP036525.1"/>
</dbReference>
<keyword evidence="4 7" id="KW-0663">Pyridoxal phosphate</keyword>
<dbReference type="GO" id="GO:0008483">
    <property type="term" value="F:transaminase activity"/>
    <property type="evidence" value="ECO:0007669"/>
    <property type="project" value="InterPro"/>
</dbReference>
<dbReference type="GO" id="GO:0042286">
    <property type="term" value="F:glutamate-1-semialdehyde 2,1-aminomutase activity"/>
    <property type="evidence" value="ECO:0007669"/>
    <property type="project" value="UniProtKB-UniRule"/>
</dbReference>
<dbReference type="HAMAP" id="MF_00375">
    <property type="entry name" value="HemL_aminotrans_3"/>
    <property type="match status" value="1"/>
</dbReference>
<dbReference type="EMBL" id="CP036525">
    <property type="protein sequence ID" value="QDT01925.1"/>
    <property type="molecule type" value="Genomic_DNA"/>
</dbReference>